<dbReference type="InterPro" id="IPR027417">
    <property type="entry name" value="P-loop_NTPase"/>
</dbReference>
<dbReference type="Gene3D" id="3.40.50.300">
    <property type="entry name" value="P-loop containing nucleotide triphosphate hydrolases"/>
    <property type="match status" value="1"/>
</dbReference>
<dbReference type="CDD" id="cd03230">
    <property type="entry name" value="ABC_DR_subfamily_A"/>
    <property type="match status" value="1"/>
</dbReference>
<dbReference type="PROSITE" id="PS00211">
    <property type="entry name" value="ABC_TRANSPORTER_1"/>
    <property type="match status" value="1"/>
</dbReference>
<reference evidence="4 5" key="1">
    <citation type="submission" date="2018-08" db="EMBL/GenBank/DDBJ databases">
        <title>Aeromicrobium sp. M2KJ-4, whole genome shotgun sequence.</title>
        <authorList>
            <person name="Tuo L."/>
        </authorList>
    </citation>
    <scope>NUCLEOTIDE SEQUENCE [LARGE SCALE GENOMIC DNA]</scope>
    <source>
        <strain evidence="4 5">M2KJ-4</strain>
    </source>
</reference>
<dbReference type="EMBL" id="QUBR01000001">
    <property type="protein sequence ID" value="REK72823.1"/>
    <property type="molecule type" value="Genomic_DNA"/>
</dbReference>
<name>A0A371PA40_9ACTN</name>
<dbReference type="RefSeq" id="WP_119702937.1">
    <property type="nucleotide sequence ID" value="NZ_JBHSOI010000001.1"/>
</dbReference>
<dbReference type="SMART" id="SM00382">
    <property type="entry name" value="AAA"/>
    <property type="match status" value="1"/>
</dbReference>
<protein>
    <submittedName>
        <fullName evidence="4">ABC transporter ATP-binding protein</fullName>
    </submittedName>
</protein>
<keyword evidence="5" id="KW-1185">Reference proteome</keyword>
<dbReference type="PANTHER" id="PTHR43038">
    <property type="entry name" value="ATP-BINDING CASSETTE, SUB-FAMILY H, MEMBER 1"/>
    <property type="match status" value="1"/>
</dbReference>
<dbReference type="InterPro" id="IPR003439">
    <property type="entry name" value="ABC_transporter-like_ATP-bd"/>
</dbReference>
<dbReference type="PANTHER" id="PTHR43038:SF3">
    <property type="entry name" value="ABC TRANSPORTER G FAMILY MEMBER 20 ISOFORM X1"/>
    <property type="match status" value="1"/>
</dbReference>
<proteinExistence type="predicted"/>
<dbReference type="GO" id="GO:0016887">
    <property type="term" value="F:ATP hydrolysis activity"/>
    <property type="evidence" value="ECO:0007669"/>
    <property type="project" value="InterPro"/>
</dbReference>
<feature type="domain" description="ABC transporter" evidence="3">
    <location>
        <begin position="7"/>
        <end position="230"/>
    </location>
</feature>
<organism evidence="4 5">
    <name type="scientific">Aeromicrobium endophyticum</name>
    <dbReference type="NCBI Taxonomy" id="2292704"/>
    <lineage>
        <taxon>Bacteria</taxon>
        <taxon>Bacillati</taxon>
        <taxon>Actinomycetota</taxon>
        <taxon>Actinomycetes</taxon>
        <taxon>Propionibacteriales</taxon>
        <taxon>Nocardioidaceae</taxon>
        <taxon>Aeromicrobium</taxon>
    </lineage>
</organism>
<evidence type="ECO:0000259" key="3">
    <source>
        <dbReference type="PROSITE" id="PS50893"/>
    </source>
</evidence>
<dbReference type="Pfam" id="PF00005">
    <property type="entry name" value="ABC_tran"/>
    <property type="match status" value="1"/>
</dbReference>
<dbReference type="AlphaFoldDB" id="A0A371PA40"/>
<dbReference type="SUPFAM" id="SSF52540">
    <property type="entry name" value="P-loop containing nucleoside triphosphate hydrolases"/>
    <property type="match status" value="1"/>
</dbReference>
<dbReference type="InterPro" id="IPR003593">
    <property type="entry name" value="AAA+_ATPase"/>
</dbReference>
<evidence type="ECO:0000256" key="2">
    <source>
        <dbReference type="ARBA" id="ARBA00022840"/>
    </source>
</evidence>
<keyword evidence="2 4" id="KW-0067">ATP-binding</keyword>
<gene>
    <name evidence="4" type="ORF">DX116_04270</name>
</gene>
<keyword evidence="1" id="KW-0547">Nucleotide-binding</keyword>
<sequence>MLNIPAVEVAALSVVRGGRSVLSDVTFSVPTGQIVGLLGPSGCGKSTLIRAVVGAQRIEAGDVRVLGEPAGSACTRRSVGYVTQASSVYPDLTVRQNLRYFASLSDADDEATEGALDEVGLRARADALVRDLSGGQRTRVSLAAALLGDPDVYLLDEPTVGLDPVLRRDLWKLFARLADDGRTILVSSHVMDEAGRCDRVLLMREGRIIADATPDELRRRTGQDDLEQAFLVLAEEVAA</sequence>
<comment type="caution">
    <text evidence="4">The sequence shown here is derived from an EMBL/GenBank/DDBJ whole genome shotgun (WGS) entry which is preliminary data.</text>
</comment>
<dbReference type="OrthoDB" id="5193808at2"/>
<evidence type="ECO:0000256" key="1">
    <source>
        <dbReference type="ARBA" id="ARBA00022741"/>
    </source>
</evidence>
<dbReference type="Proteomes" id="UP000265581">
    <property type="component" value="Unassembled WGS sequence"/>
</dbReference>
<dbReference type="GO" id="GO:0005524">
    <property type="term" value="F:ATP binding"/>
    <property type="evidence" value="ECO:0007669"/>
    <property type="project" value="UniProtKB-KW"/>
</dbReference>
<accession>A0A371PA40</accession>
<dbReference type="PROSITE" id="PS50893">
    <property type="entry name" value="ABC_TRANSPORTER_2"/>
    <property type="match status" value="1"/>
</dbReference>
<evidence type="ECO:0000313" key="4">
    <source>
        <dbReference type="EMBL" id="REK72823.1"/>
    </source>
</evidence>
<dbReference type="InterPro" id="IPR017871">
    <property type="entry name" value="ABC_transporter-like_CS"/>
</dbReference>
<evidence type="ECO:0000313" key="5">
    <source>
        <dbReference type="Proteomes" id="UP000265581"/>
    </source>
</evidence>